<sequence length="372" mass="39262">MGRVTNRSRGRPIVGVALEPFGWHPAAFAEVDGEPSAALSGAHWTRLARAAEQAGADFATFEDSFTLTARDRVSGRLDAAMLASRVAPQTERIGLVPSVTVTHTEPFHASKAIATLDHVSHGRAGVRPQTTASPADAAVFGRRGVADRAALRREAVDYVDVLRDLWDSWEHDTVVKDVATGRFVDRDRLHYIDFEGEFFSVKGPSITPRPPQGRPVVLVGTDPADSGAADGGLAARADIVLVAVRSVDEAASVRSRLAAAGVSDATPVLADVTVALADSERTAARRLAKLDLREPAPEDTLTFAGTGAGLRELITDWGGYGIDGVRIRPAVNDVDLSRLRDALAALGSPPGGPTLRAALGLPAPRNRFATAD</sequence>
<dbReference type="PANTHER" id="PTHR30011">
    <property type="entry name" value="ALKANESULFONATE MONOOXYGENASE-RELATED"/>
    <property type="match status" value="1"/>
</dbReference>
<evidence type="ECO:0000313" key="6">
    <source>
        <dbReference type="EMBL" id="GAA4384363.1"/>
    </source>
</evidence>
<dbReference type="SUPFAM" id="SSF51679">
    <property type="entry name" value="Bacterial luciferase-like"/>
    <property type="match status" value="1"/>
</dbReference>
<evidence type="ECO:0000259" key="5">
    <source>
        <dbReference type="Pfam" id="PF00296"/>
    </source>
</evidence>
<dbReference type="InterPro" id="IPR036661">
    <property type="entry name" value="Luciferase-like_sf"/>
</dbReference>
<comment type="caution">
    <text evidence="6">The sequence shown here is derived from an EMBL/GenBank/DDBJ whole genome shotgun (WGS) entry which is preliminary data.</text>
</comment>
<dbReference type="InterPro" id="IPR011251">
    <property type="entry name" value="Luciferase-like_dom"/>
</dbReference>
<reference evidence="7" key="1">
    <citation type="journal article" date="2019" name="Int. J. Syst. Evol. Microbiol.">
        <title>The Global Catalogue of Microorganisms (GCM) 10K type strain sequencing project: providing services to taxonomists for standard genome sequencing and annotation.</title>
        <authorList>
            <consortium name="The Broad Institute Genomics Platform"/>
            <consortium name="The Broad Institute Genome Sequencing Center for Infectious Disease"/>
            <person name="Wu L."/>
            <person name="Ma J."/>
        </authorList>
    </citation>
    <scope>NUCLEOTIDE SEQUENCE [LARGE SCALE GENOMIC DNA]</scope>
    <source>
        <strain evidence="7">JCM 17688</strain>
    </source>
</reference>
<keyword evidence="1" id="KW-0285">Flavoprotein</keyword>
<dbReference type="PANTHER" id="PTHR30011:SF16">
    <property type="entry name" value="C2H2 FINGER DOMAIN TRANSCRIPTION FACTOR (EUROFUNG)-RELATED"/>
    <property type="match status" value="1"/>
</dbReference>
<protein>
    <submittedName>
        <fullName evidence="6">LLM class flavin-dependent oxidoreductase</fullName>
    </submittedName>
</protein>
<dbReference type="Gene3D" id="3.20.20.30">
    <property type="entry name" value="Luciferase-like domain"/>
    <property type="match status" value="1"/>
</dbReference>
<gene>
    <name evidence="6" type="ORF">GCM10023147_04720</name>
</gene>
<keyword evidence="2" id="KW-0288">FMN</keyword>
<evidence type="ECO:0000256" key="3">
    <source>
        <dbReference type="ARBA" id="ARBA00023002"/>
    </source>
</evidence>
<feature type="domain" description="Luciferase-like" evidence="5">
    <location>
        <begin position="29"/>
        <end position="308"/>
    </location>
</feature>
<evidence type="ECO:0000256" key="4">
    <source>
        <dbReference type="ARBA" id="ARBA00023033"/>
    </source>
</evidence>
<dbReference type="Proteomes" id="UP001500635">
    <property type="component" value="Unassembled WGS sequence"/>
</dbReference>
<organism evidence="6 7">
    <name type="scientific">Tsukamurella soli</name>
    <dbReference type="NCBI Taxonomy" id="644556"/>
    <lineage>
        <taxon>Bacteria</taxon>
        <taxon>Bacillati</taxon>
        <taxon>Actinomycetota</taxon>
        <taxon>Actinomycetes</taxon>
        <taxon>Mycobacteriales</taxon>
        <taxon>Tsukamurellaceae</taxon>
        <taxon>Tsukamurella</taxon>
    </lineage>
</organism>
<evidence type="ECO:0000313" key="7">
    <source>
        <dbReference type="Proteomes" id="UP001500635"/>
    </source>
</evidence>
<dbReference type="InterPro" id="IPR051260">
    <property type="entry name" value="Diverse_substr_monoxygenases"/>
</dbReference>
<accession>A0ABP8J3Q7</accession>
<keyword evidence="4" id="KW-0503">Monooxygenase</keyword>
<keyword evidence="3" id="KW-0560">Oxidoreductase</keyword>
<evidence type="ECO:0000256" key="1">
    <source>
        <dbReference type="ARBA" id="ARBA00022630"/>
    </source>
</evidence>
<keyword evidence="7" id="KW-1185">Reference proteome</keyword>
<proteinExistence type="predicted"/>
<dbReference type="Pfam" id="PF00296">
    <property type="entry name" value="Bac_luciferase"/>
    <property type="match status" value="1"/>
</dbReference>
<dbReference type="EMBL" id="BAABFR010000004">
    <property type="protein sequence ID" value="GAA4384363.1"/>
    <property type="molecule type" value="Genomic_DNA"/>
</dbReference>
<evidence type="ECO:0000256" key="2">
    <source>
        <dbReference type="ARBA" id="ARBA00022643"/>
    </source>
</evidence>
<name>A0ABP8J3Q7_9ACTN</name>